<feature type="chain" id="PRO_5036977221" evidence="11">
    <location>
        <begin position="21"/>
        <end position="333"/>
    </location>
</feature>
<keyword evidence="3" id="KW-0813">Transport</keyword>
<evidence type="ECO:0000256" key="3">
    <source>
        <dbReference type="ARBA" id="ARBA00022448"/>
    </source>
</evidence>
<dbReference type="InterPro" id="IPR023614">
    <property type="entry name" value="Porin_dom_sf"/>
</dbReference>
<evidence type="ECO:0000256" key="1">
    <source>
        <dbReference type="ARBA" id="ARBA00004571"/>
    </source>
</evidence>
<dbReference type="AlphaFoldDB" id="A0A931IXF4"/>
<gene>
    <name evidence="13" type="ORF">I7X43_06080</name>
</gene>
<dbReference type="PANTHER" id="PTHR34501:SF9">
    <property type="entry name" value="MAJOR OUTER MEMBRANE PROTEIN P.IA"/>
    <property type="match status" value="1"/>
</dbReference>
<evidence type="ECO:0000256" key="6">
    <source>
        <dbReference type="ARBA" id="ARBA00022729"/>
    </source>
</evidence>
<comment type="subunit">
    <text evidence="2">Homotrimer.</text>
</comment>
<dbReference type="RefSeq" id="WP_198100031.1">
    <property type="nucleotide sequence ID" value="NZ_JAEDAL010000002.1"/>
</dbReference>
<keyword evidence="7" id="KW-0406">Ion transport</keyword>
<dbReference type="GO" id="GO:0046930">
    <property type="term" value="C:pore complex"/>
    <property type="evidence" value="ECO:0007669"/>
    <property type="project" value="UniProtKB-KW"/>
</dbReference>
<evidence type="ECO:0000256" key="8">
    <source>
        <dbReference type="ARBA" id="ARBA00023114"/>
    </source>
</evidence>
<keyword evidence="14" id="KW-1185">Reference proteome</keyword>
<evidence type="ECO:0000259" key="12">
    <source>
        <dbReference type="Pfam" id="PF13609"/>
    </source>
</evidence>
<keyword evidence="10" id="KW-0998">Cell outer membrane</keyword>
<evidence type="ECO:0000313" key="14">
    <source>
        <dbReference type="Proteomes" id="UP000620139"/>
    </source>
</evidence>
<evidence type="ECO:0000256" key="11">
    <source>
        <dbReference type="SAM" id="SignalP"/>
    </source>
</evidence>
<sequence>MKKNILTLAALGLFSGLVAAQSSSVTLFGNIDVSVRNIKGAGSATLVLDEGRAASRIGLRGVEDLGGGMKASFHLESGLNPDDGTSGSPFWGRRATVSLSGGFGEVRLGRHKWADRLIVDEFDPMATSGAANVTRIFSGLGSATGVINRADNQVGYVLPLSGGFYGGFDYAFDESTAPGNKGAVGRIGYKSGGLHIAGAFGEHGVGTKLKSSTVGAAYAVGDLSLTGFFTKNKYGTADQRIFGIGGAVKMGSGRFVVSIANASGSGTDKDAKLLGMGYDYSLSKRTTLYTTLARINNDGTAKFSVQGTRSSGVEAPAAGGTSRSFDVGVRHSF</sequence>
<evidence type="ECO:0000256" key="9">
    <source>
        <dbReference type="ARBA" id="ARBA00023136"/>
    </source>
</evidence>
<keyword evidence="4" id="KW-1134">Transmembrane beta strand</keyword>
<reference evidence="13" key="1">
    <citation type="submission" date="2020-12" db="EMBL/GenBank/DDBJ databases">
        <title>The genome sequence of Inhella sp. 4Y17.</title>
        <authorList>
            <person name="Liu Y."/>
        </authorList>
    </citation>
    <scope>NUCLEOTIDE SEQUENCE</scope>
    <source>
        <strain evidence="13">4Y10</strain>
    </source>
</reference>
<dbReference type="Pfam" id="PF13609">
    <property type="entry name" value="Porin_4"/>
    <property type="match status" value="1"/>
</dbReference>
<organism evidence="13 14">
    <name type="scientific">Inhella gelatinilytica</name>
    <dbReference type="NCBI Taxonomy" id="2795030"/>
    <lineage>
        <taxon>Bacteria</taxon>
        <taxon>Pseudomonadati</taxon>
        <taxon>Pseudomonadota</taxon>
        <taxon>Betaproteobacteria</taxon>
        <taxon>Burkholderiales</taxon>
        <taxon>Sphaerotilaceae</taxon>
        <taxon>Inhella</taxon>
    </lineage>
</organism>
<dbReference type="Proteomes" id="UP000620139">
    <property type="component" value="Unassembled WGS sequence"/>
</dbReference>
<dbReference type="GO" id="GO:0006811">
    <property type="term" value="P:monoatomic ion transport"/>
    <property type="evidence" value="ECO:0007669"/>
    <property type="project" value="UniProtKB-KW"/>
</dbReference>
<comment type="caution">
    <text evidence="13">The sequence shown here is derived from an EMBL/GenBank/DDBJ whole genome shotgun (WGS) entry which is preliminary data.</text>
</comment>
<keyword evidence="5" id="KW-0812">Transmembrane</keyword>
<comment type="subcellular location">
    <subcellularLocation>
        <location evidence="1">Cell outer membrane</location>
        <topology evidence="1">Multi-pass membrane protein</topology>
    </subcellularLocation>
</comment>
<protein>
    <submittedName>
        <fullName evidence="13">Porin</fullName>
    </submittedName>
</protein>
<accession>A0A931IXF4</accession>
<dbReference type="InterPro" id="IPR033900">
    <property type="entry name" value="Gram_neg_porin_domain"/>
</dbReference>
<evidence type="ECO:0000256" key="2">
    <source>
        <dbReference type="ARBA" id="ARBA00011233"/>
    </source>
</evidence>
<evidence type="ECO:0000256" key="4">
    <source>
        <dbReference type="ARBA" id="ARBA00022452"/>
    </source>
</evidence>
<evidence type="ECO:0000256" key="10">
    <source>
        <dbReference type="ARBA" id="ARBA00023237"/>
    </source>
</evidence>
<keyword evidence="8" id="KW-0626">Porin</keyword>
<proteinExistence type="predicted"/>
<keyword evidence="9" id="KW-0472">Membrane</keyword>
<keyword evidence="6 11" id="KW-0732">Signal</keyword>
<dbReference type="EMBL" id="JAEDAL010000002">
    <property type="protein sequence ID" value="MBH9552418.1"/>
    <property type="molecule type" value="Genomic_DNA"/>
</dbReference>
<dbReference type="Gene3D" id="2.40.160.10">
    <property type="entry name" value="Porin"/>
    <property type="match status" value="1"/>
</dbReference>
<dbReference type="InterPro" id="IPR002299">
    <property type="entry name" value="Porin_Neis"/>
</dbReference>
<dbReference type="GO" id="GO:0009279">
    <property type="term" value="C:cell outer membrane"/>
    <property type="evidence" value="ECO:0007669"/>
    <property type="project" value="UniProtKB-SubCell"/>
</dbReference>
<dbReference type="SUPFAM" id="SSF56935">
    <property type="entry name" value="Porins"/>
    <property type="match status" value="1"/>
</dbReference>
<name>A0A931IXF4_9BURK</name>
<dbReference type="PANTHER" id="PTHR34501">
    <property type="entry name" value="PROTEIN YDDL-RELATED"/>
    <property type="match status" value="1"/>
</dbReference>
<evidence type="ECO:0000313" key="13">
    <source>
        <dbReference type="EMBL" id="MBH9552418.1"/>
    </source>
</evidence>
<evidence type="ECO:0000256" key="7">
    <source>
        <dbReference type="ARBA" id="ARBA00023065"/>
    </source>
</evidence>
<dbReference type="InterPro" id="IPR050298">
    <property type="entry name" value="Gram-neg_bact_OMP"/>
</dbReference>
<feature type="domain" description="Porin" evidence="12">
    <location>
        <begin position="7"/>
        <end position="300"/>
    </location>
</feature>
<feature type="signal peptide" evidence="11">
    <location>
        <begin position="1"/>
        <end position="20"/>
    </location>
</feature>
<dbReference type="GO" id="GO:0015288">
    <property type="term" value="F:porin activity"/>
    <property type="evidence" value="ECO:0007669"/>
    <property type="project" value="UniProtKB-KW"/>
</dbReference>
<dbReference type="PRINTS" id="PR00184">
    <property type="entry name" value="NEISSPPORIN"/>
</dbReference>
<evidence type="ECO:0000256" key="5">
    <source>
        <dbReference type="ARBA" id="ARBA00022692"/>
    </source>
</evidence>
<dbReference type="CDD" id="cd00342">
    <property type="entry name" value="gram_neg_porins"/>
    <property type="match status" value="1"/>
</dbReference>